<keyword evidence="2" id="KW-1185">Reference proteome</keyword>
<dbReference type="AlphaFoldDB" id="A0A0N7L8G0"/>
<dbReference type="OMA" id="GEFEAYN"/>
<accession>A0A0N7L8G0</accession>
<dbReference type="RefSeq" id="XP_024586140.1">
    <property type="nucleotide sequence ID" value="XM_024720996.1"/>
</dbReference>
<protein>
    <submittedName>
        <fullName evidence="1">Nucleic acid-binding, OB-fold</fullName>
    </submittedName>
</protein>
<dbReference type="EMBL" id="CCYD01003092">
    <property type="protein sequence ID" value="CEG49771.1"/>
    <property type="molecule type" value="Genomic_DNA"/>
</dbReference>
<dbReference type="Gene3D" id="2.40.50.140">
    <property type="entry name" value="Nucleic acid-binding proteins"/>
    <property type="match status" value="1"/>
</dbReference>
<dbReference type="Proteomes" id="UP000054928">
    <property type="component" value="Unassembled WGS sequence"/>
</dbReference>
<name>A0A0N7L8G0_PLAHL</name>
<proteinExistence type="predicted"/>
<reference evidence="2" key="1">
    <citation type="submission" date="2014-09" db="EMBL/GenBank/DDBJ databases">
        <authorList>
            <person name="Sharma Rahul"/>
            <person name="Thines Marco"/>
        </authorList>
    </citation>
    <scope>NUCLEOTIDE SEQUENCE [LARGE SCALE GENOMIC DNA]</scope>
</reference>
<dbReference type="GeneID" id="36402572"/>
<evidence type="ECO:0000313" key="2">
    <source>
        <dbReference type="Proteomes" id="UP000054928"/>
    </source>
</evidence>
<dbReference type="OrthoDB" id="9992337at2759"/>
<evidence type="ECO:0000313" key="1">
    <source>
        <dbReference type="EMBL" id="CEG49771.1"/>
    </source>
</evidence>
<dbReference type="InterPro" id="IPR012340">
    <property type="entry name" value="NA-bd_OB-fold"/>
</dbReference>
<sequence length="706" mass="79088">MGSTRHISRWRLPLCQTSVSLSSSSHVSLRYLDEFVGKLQCASDLLQLELFPDAKEITESMALFNAVRRYIAPTSKSRKVNDKPDGIIVVGDGSTPRTAAMFAYRMQGWKCYSVDPAMDTGTSERSKRWAEVSNLIIVRNKIENVRISLKRVILVLVHAHVSLDQALSAVEAEEICGVVTIPCCNWYGLQETLFGRKPDLVYDDFSVLSDHREIRLWFGDRSHHEIGSTNATHTDLTLTSNVMKGCIRKIFVENDDILSKETIGMDIEKLTKRHDGVLDFISKILCETSDNDVSVDNRANEDAIGNSLRSAIASHLRLDASLLVLDQHSQFSTVHLLLQEGYSNVYIISTANKLSLTMQGEIAFKTLKLQLSKATMHKESATGNVNLRYRPCGYFVLQSSFTFTNIGKQVSNEELITVTFDNNGQPALSAACLLDMNAIFHGFRGRSKKNPSFFRHLFCTLDQLVSTCSTPSLEIAKSASLVCISPRKQWRKREYLAHADLGYDVHSLVVTTKQCSDAPMYIYCCNKRSTESSSVPVANIEGIYNDLSARDTALIVWREQEEKLRKRQSELLAAKRLAVVDNADTRMTVLRDQEQADAVARETQAEPKKIYVQVVGTIKRIRSFSKGMTFLSIMLDDCGVDRPLQAFLQSDTMGLSLPLFAKVTKLLRTGDKLVAIGFMTRNAHGHSMLQIEAICLNQTGKYEAYN</sequence>
<organism evidence="1 2">
    <name type="scientific">Plasmopara halstedii</name>
    <name type="common">Downy mildew of sunflower</name>
    <dbReference type="NCBI Taxonomy" id="4781"/>
    <lineage>
        <taxon>Eukaryota</taxon>
        <taxon>Sar</taxon>
        <taxon>Stramenopiles</taxon>
        <taxon>Oomycota</taxon>
        <taxon>Peronosporomycetes</taxon>
        <taxon>Peronosporales</taxon>
        <taxon>Peronosporaceae</taxon>
        <taxon>Plasmopara</taxon>
    </lineage>
</organism>